<dbReference type="SUPFAM" id="SSF56112">
    <property type="entry name" value="Protein kinase-like (PK-like)"/>
    <property type="match status" value="1"/>
</dbReference>
<keyword evidence="8" id="KW-1185">Reference proteome</keyword>
<feature type="transmembrane region" description="Helical" evidence="6">
    <location>
        <begin position="190"/>
        <end position="208"/>
    </location>
</feature>
<dbReference type="RefSeq" id="WP_037342674.1">
    <property type="nucleotide sequence ID" value="NZ_JAJUIW010000002.1"/>
</dbReference>
<evidence type="ECO:0008006" key="9">
    <source>
        <dbReference type="Google" id="ProtNLM"/>
    </source>
</evidence>
<dbReference type="eggNOG" id="COG0392">
    <property type="taxonomic scope" value="Bacteria"/>
</dbReference>
<dbReference type="Gene3D" id="1.10.510.10">
    <property type="entry name" value="Transferase(Phosphotransferase) domain 1"/>
    <property type="match status" value="1"/>
</dbReference>
<feature type="transmembrane region" description="Helical" evidence="6">
    <location>
        <begin position="634"/>
        <end position="653"/>
    </location>
</feature>
<dbReference type="AlphaFoldDB" id="A0A073B1A4"/>
<dbReference type="OrthoDB" id="5242664at2"/>
<feature type="transmembrane region" description="Helical" evidence="6">
    <location>
        <begin position="73"/>
        <end position="96"/>
    </location>
</feature>
<evidence type="ECO:0000256" key="4">
    <source>
        <dbReference type="ARBA" id="ARBA00022989"/>
    </source>
</evidence>
<feature type="transmembrane region" description="Helical" evidence="6">
    <location>
        <begin position="103"/>
        <end position="123"/>
    </location>
</feature>
<evidence type="ECO:0000256" key="1">
    <source>
        <dbReference type="ARBA" id="ARBA00004651"/>
    </source>
</evidence>
<feature type="transmembrane region" description="Helical" evidence="6">
    <location>
        <begin position="139"/>
        <end position="160"/>
    </location>
</feature>
<comment type="subcellular location">
    <subcellularLocation>
        <location evidence="1">Cell membrane</location>
        <topology evidence="1">Multi-pass membrane protein</topology>
    </subcellularLocation>
</comment>
<evidence type="ECO:0000313" key="7">
    <source>
        <dbReference type="EMBL" id="KEI45788.1"/>
    </source>
</evidence>
<protein>
    <recommendedName>
        <fullName evidence="9">Integral membrane protein</fullName>
    </recommendedName>
</protein>
<dbReference type="EMBL" id="JNVU01000009">
    <property type="protein sequence ID" value="KEI45788.1"/>
    <property type="molecule type" value="Genomic_DNA"/>
</dbReference>
<feature type="transmembrane region" description="Helical" evidence="6">
    <location>
        <begin position="485"/>
        <end position="504"/>
    </location>
</feature>
<dbReference type="PANTHER" id="PTHR39087:SF2">
    <property type="entry name" value="UPF0104 MEMBRANE PROTEIN MJ1595"/>
    <property type="match status" value="1"/>
</dbReference>
<keyword evidence="4 6" id="KW-1133">Transmembrane helix</keyword>
<accession>A0A073B1A4</accession>
<evidence type="ECO:0000256" key="6">
    <source>
        <dbReference type="SAM" id="Phobius"/>
    </source>
</evidence>
<gene>
    <name evidence="7" type="ORF">GU90_02565</name>
</gene>
<proteinExistence type="predicted"/>
<evidence type="ECO:0000256" key="3">
    <source>
        <dbReference type="ARBA" id="ARBA00022692"/>
    </source>
</evidence>
<feature type="transmembrane region" description="Helical" evidence="6">
    <location>
        <begin position="524"/>
        <end position="545"/>
    </location>
</feature>
<evidence type="ECO:0000256" key="5">
    <source>
        <dbReference type="ARBA" id="ARBA00023136"/>
    </source>
</evidence>
<keyword evidence="2" id="KW-1003">Cell membrane</keyword>
<dbReference type="STRING" id="28042.GU90_02565"/>
<feature type="transmembrane region" description="Helical" evidence="6">
    <location>
        <begin position="34"/>
        <end position="53"/>
    </location>
</feature>
<evidence type="ECO:0000313" key="8">
    <source>
        <dbReference type="Proteomes" id="UP000031419"/>
    </source>
</evidence>
<organism evidence="7 8">
    <name type="scientific">Saccharopolyspora rectivirgula</name>
    <dbReference type="NCBI Taxonomy" id="28042"/>
    <lineage>
        <taxon>Bacteria</taxon>
        <taxon>Bacillati</taxon>
        <taxon>Actinomycetota</taxon>
        <taxon>Actinomycetes</taxon>
        <taxon>Pseudonocardiales</taxon>
        <taxon>Pseudonocardiaceae</taxon>
        <taxon>Saccharopolyspora</taxon>
    </lineage>
</organism>
<dbReference type="Pfam" id="PF03706">
    <property type="entry name" value="LPG_synthase_TM"/>
    <property type="match status" value="1"/>
</dbReference>
<dbReference type="GO" id="GO:0005886">
    <property type="term" value="C:plasma membrane"/>
    <property type="evidence" value="ECO:0007669"/>
    <property type="project" value="UniProtKB-SubCell"/>
</dbReference>
<dbReference type="InterPro" id="IPR022791">
    <property type="entry name" value="L-PG_synthase/AglD"/>
</dbReference>
<feature type="transmembrane region" description="Helical" evidence="6">
    <location>
        <begin position="685"/>
        <end position="707"/>
    </location>
</feature>
<feature type="transmembrane region" description="Helical" evidence="6">
    <location>
        <begin position="767"/>
        <end position="783"/>
    </location>
</feature>
<name>A0A073B1A4_9PSEU</name>
<dbReference type="PANTHER" id="PTHR39087">
    <property type="entry name" value="UPF0104 MEMBRANE PROTEIN MJ1595"/>
    <property type="match status" value="1"/>
</dbReference>
<comment type="caution">
    <text evidence="7">The sequence shown here is derived from an EMBL/GenBank/DDBJ whole genome shotgun (WGS) entry which is preliminary data.</text>
</comment>
<reference evidence="7 8" key="1">
    <citation type="submission" date="2014-06" db="EMBL/GenBank/DDBJ databases">
        <title>Saccharopolyspora rectivirgula DSM-43113 Genome sequencing.</title>
        <authorList>
            <person name="Barrera C."/>
            <person name="Millon L."/>
            <person name="Rognon B."/>
            <person name="Zaugg C."/>
            <person name="Monod M."/>
        </authorList>
    </citation>
    <scope>NUCLEOTIDE SEQUENCE [LARGE SCALE GENOMIC DNA]</scope>
    <source>
        <strain evidence="7 8">DSM 43113</strain>
    </source>
</reference>
<sequence length="789" mass="84026">MAQQESSSKQRTDRSIKSLLHLTIGRRPHDAVRLLLAAGLLAGTTLLALIPVGQLELAVYRQVRAIPSITDPAWSVLIWFGSWAGIAGLAALAFYFKRMRVGVLCAVGGSLAWAASSALHLLLGPRETPFATATVSPGFLFPAASVAIMAALAVICTPYLGRVVRHIGWILTVLVAVADVHLGYHLPLGALGGALLGWGVGALLHLLWGAPGRKVSEEVVLHELELAGLRPVHITGLRYRLTDPREFQVLTADQQTLRVKVIRRIGRRAGFWHKLGRMLTVLEAQPAPQLSSRLHEAEHEAYMTLLASRAGVRTPPIVLACDFNYLPPLLVVREIPGRRLTELEPEEIDDALLDEIWRQIAALAGARIAHHDLRAKNVLVDDEKQPWLLSFTFAQAGANPGRLALDLAEALLSVSAVAGVDRTVTSAMRVLSGQELSAALVNLVPLALPRRILAQADVGRQLLTELRETLADRTDQPIPGFRSPVRPASAIGLVLIGAAVYLLLPELSSMQEVVDELRTADWGWLAVATATGFLGVLMSAISILGSSRTALPFWKTLAVQVAAAFTGRTTPAGAGFFGINLVFLERLGLRRSLAVGVTLLNQAATGAVAFLMCVVGVFGLGLSGTFANLSTPTGWQVLLPVVGGLIAVGVLLWSPFGRRRIVQPGLEVASELLQVFRHPVRAAQLCGGALGYLVVSGYGLAACLSALQAEFSLIAVVVVFTAGNTIGHLAPSPGGIGAVEASLVAGLTAIGISPTSSITAVLISRLLTYWLPVLPGIAMFRYLQHRQVI</sequence>
<keyword evidence="5 6" id="KW-0472">Membrane</keyword>
<keyword evidence="3 6" id="KW-0812">Transmembrane</keyword>
<dbReference type="Proteomes" id="UP000031419">
    <property type="component" value="Unassembled WGS sequence"/>
</dbReference>
<evidence type="ECO:0000256" key="2">
    <source>
        <dbReference type="ARBA" id="ARBA00022475"/>
    </source>
</evidence>
<dbReference type="InterPro" id="IPR011009">
    <property type="entry name" value="Kinase-like_dom_sf"/>
</dbReference>
<feature type="transmembrane region" description="Helical" evidence="6">
    <location>
        <begin position="593"/>
        <end position="622"/>
    </location>
</feature>